<reference evidence="2 3" key="1">
    <citation type="journal article" date="2007" name="PLoS Genet.">
        <title>Patterns and implications of gene gain and loss in the evolution of Prochlorococcus.</title>
        <authorList>
            <person name="Kettler G.C."/>
            <person name="Martiny A.C."/>
            <person name="Huang K."/>
            <person name="Zucker J."/>
            <person name="Coleman M.L."/>
            <person name="Rodrigue S."/>
            <person name="Chen F."/>
            <person name="Lapidus A."/>
            <person name="Ferriera S."/>
            <person name="Johnson J."/>
            <person name="Steglich C."/>
            <person name="Church G.M."/>
            <person name="Richardson P."/>
            <person name="Chisholm S.W."/>
        </authorList>
    </citation>
    <scope>NUCLEOTIDE SEQUENCE [LARGE SCALE GENOMIC DNA]</scope>
    <source>
        <strain evidence="2 3">NATL2A</strain>
    </source>
</reference>
<dbReference type="PROSITE" id="PS50293">
    <property type="entry name" value="TPR_REGION"/>
    <property type="match status" value="4"/>
</dbReference>
<dbReference type="Pfam" id="PF13759">
    <property type="entry name" value="2OG-FeII_Oxy_5"/>
    <property type="match status" value="1"/>
</dbReference>
<dbReference type="Gene3D" id="1.25.40.10">
    <property type="entry name" value="Tetratricopeptide repeat domain"/>
    <property type="match status" value="5"/>
</dbReference>
<dbReference type="PANTHER" id="PTHR44809">
    <property type="match status" value="1"/>
</dbReference>
<dbReference type="Gene3D" id="2.60.120.620">
    <property type="entry name" value="q2cbj1_9rhob like domain"/>
    <property type="match status" value="1"/>
</dbReference>
<dbReference type="InterPro" id="IPR052943">
    <property type="entry name" value="TMTC_O-mannosyl-trnsfr"/>
</dbReference>
<evidence type="ECO:0000256" key="1">
    <source>
        <dbReference type="PROSITE-ProRule" id="PRU00339"/>
    </source>
</evidence>
<feature type="repeat" description="TPR" evidence="1">
    <location>
        <begin position="160"/>
        <end position="193"/>
    </location>
</feature>
<keyword evidence="3" id="KW-1185">Reference proteome</keyword>
<feature type="repeat" description="TPR" evidence="1">
    <location>
        <begin position="92"/>
        <end position="125"/>
    </location>
</feature>
<feature type="repeat" description="TPR" evidence="1">
    <location>
        <begin position="262"/>
        <end position="295"/>
    </location>
</feature>
<proteinExistence type="predicted"/>
<feature type="repeat" description="TPR" evidence="1">
    <location>
        <begin position="296"/>
        <end position="329"/>
    </location>
</feature>
<keyword evidence="1" id="KW-0802">TPR repeat</keyword>
<dbReference type="EMBL" id="CP000095">
    <property type="protein sequence ID" value="AAZ58582.1"/>
    <property type="molecule type" value="Genomic_DNA"/>
</dbReference>
<dbReference type="InterPro" id="IPR019734">
    <property type="entry name" value="TPR_rpt"/>
</dbReference>
<dbReference type="Pfam" id="PF00515">
    <property type="entry name" value="TPR_1"/>
    <property type="match status" value="4"/>
</dbReference>
<evidence type="ECO:0000313" key="2">
    <source>
        <dbReference type="EMBL" id="AAZ58582.1"/>
    </source>
</evidence>
<sequence length="612" mass="69900">MNCRITELVSSKKVLTSRDKDQGKKKIKNVKTYPVPFTLEEKKKNITFNTNTPSQPSKEQIINQAIEFHSQGNIPEAAKYYKNFINQGFKDERAFSNYGVILKSLGKLKEAEISTRKAIEIKPDLADSYYNLGIILKDLGKLKESETYTRKAIELNPNYAEAHSILGLILRDLGNLQEAESYTRKAIEIKPNYAEACSNLGLILKDSGQLQEAELSCRKAIEINPNFADAYSNLGGILSDLGKLKEAELSARKAIAIKPNYAEACSNLGIILKDLGNLQEAESYTRKAIEIKPNFAEALYSLGSLLIDLDKREEAMKSLLKAVELKPALDKAVRDLAINLNYEKKFELALKYLSKNESISCQSLYLGCLLSLDREKEFNEKYQELSKKRVCNAEIGGIIEHASIIYEKKYHSPFCNQAMKYVLFEKINEESFSTNDLNKMISYIKNEKTMMRYQGTLHKGIQTSGNLFSLDLPFVRSIKKALEEKIELYRNKFKDSGQGFILNWPEKYELRSWMISMKNGGFLAPHNHEYGWVTGSFYLQIPKYSNNDNHSGDIAFSYKGPRYPNKGKNFNLMIKKIEIRDICIFPSSLFHHTIPFESTEERICFVFDLIQK</sequence>
<accession>Q46IU6</accession>
<dbReference type="SMART" id="SM00028">
    <property type="entry name" value="TPR"/>
    <property type="match status" value="7"/>
</dbReference>
<dbReference type="PANTHER" id="PTHR44809:SF1">
    <property type="entry name" value="PROTEIN O-MANNOSYL-TRANSFERASE TMTC1"/>
    <property type="match status" value="1"/>
</dbReference>
<dbReference type="Pfam" id="PF13181">
    <property type="entry name" value="TPR_8"/>
    <property type="match status" value="3"/>
</dbReference>
<protein>
    <submittedName>
        <fullName evidence="2">TPR repeat</fullName>
    </submittedName>
</protein>
<dbReference type="AlphaFoldDB" id="Q46IU6"/>
<dbReference type="InterPro" id="IPR011990">
    <property type="entry name" value="TPR-like_helical_dom_sf"/>
</dbReference>
<evidence type="ECO:0000313" key="3">
    <source>
        <dbReference type="Proteomes" id="UP000002535"/>
    </source>
</evidence>
<dbReference type="PhylomeDB" id="Q46IU6"/>
<dbReference type="Proteomes" id="UP000002535">
    <property type="component" value="Chromosome"/>
</dbReference>
<feature type="repeat" description="TPR" evidence="1">
    <location>
        <begin position="228"/>
        <end position="261"/>
    </location>
</feature>
<dbReference type="InterPro" id="IPR012668">
    <property type="entry name" value="CHP02466"/>
</dbReference>
<organism evidence="2 3">
    <name type="scientific">Prochlorococcus marinus (strain NATL2A)</name>
    <dbReference type="NCBI Taxonomy" id="59920"/>
    <lineage>
        <taxon>Bacteria</taxon>
        <taxon>Bacillati</taxon>
        <taxon>Cyanobacteriota</taxon>
        <taxon>Cyanophyceae</taxon>
        <taxon>Synechococcales</taxon>
        <taxon>Prochlorococcaceae</taxon>
        <taxon>Prochlorococcus</taxon>
    </lineage>
</organism>
<dbReference type="SUPFAM" id="SSF48452">
    <property type="entry name" value="TPR-like"/>
    <property type="match status" value="1"/>
</dbReference>
<gene>
    <name evidence="2" type="ordered locus">PMN2A_1092</name>
</gene>
<feature type="repeat" description="TPR" evidence="1">
    <location>
        <begin position="194"/>
        <end position="227"/>
    </location>
</feature>
<dbReference type="HOGENOM" id="CLU_029701_0_0_3"/>
<dbReference type="STRING" id="59920.PMN2A_1092"/>
<dbReference type="PROSITE" id="PS50005">
    <property type="entry name" value="TPR"/>
    <property type="match status" value="7"/>
</dbReference>
<dbReference type="KEGG" id="pmn:PMN2A_1092"/>
<feature type="repeat" description="TPR" evidence="1">
    <location>
        <begin position="126"/>
        <end position="159"/>
    </location>
</feature>
<name>Q46IU6_PROMT</name>